<accession>A0AA88UJK6</accession>
<gene>
    <name evidence="2" type="ORF">RJ640_029384</name>
</gene>
<dbReference type="GO" id="GO:0043531">
    <property type="term" value="F:ADP binding"/>
    <property type="evidence" value="ECO:0007669"/>
    <property type="project" value="InterPro"/>
</dbReference>
<dbReference type="Gene3D" id="3.40.50.300">
    <property type="entry name" value="P-loop containing nucleotide triphosphate hydrolases"/>
    <property type="match status" value="1"/>
</dbReference>
<dbReference type="AlphaFoldDB" id="A0AA88UJK6"/>
<keyword evidence="3" id="KW-1185">Reference proteome</keyword>
<reference evidence="2" key="1">
    <citation type="submission" date="2022-12" db="EMBL/GenBank/DDBJ databases">
        <title>Draft genome assemblies for two species of Escallonia (Escalloniales).</title>
        <authorList>
            <person name="Chanderbali A."/>
            <person name="Dervinis C."/>
            <person name="Anghel I."/>
            <person name="Soltis D."/>
            <person name="Soltis P."/>
            <person name="Zapata F."/>
        </authorList>
    </citation>
    <scope>NUCLEOTIDE SEQUENCE</scope>
    <source>
        <strain evidence="2">UCBG92.1500</strain>
        <tissue evidence="2">Leaf</tissue>
    </source>
</reference>
<protein>
    <recommendedName>
        <fullName evidence="1">NB-ARC domain-containing protein</fullName>
    </recommendedName>
</protein>
<evidence type="ECO:0000259" key="1">
    <source>
        <dbReference type="Pfam" id="PF00931"/>
    </source>
</evidence>
<evidence type="ECO:0000313" key="3">
    <source>
        <dbReference type="Proteomes" id="UP001187471"/>
    </source>
</evidence>
<dbReference type="InterPro" id="IPR027417">
    <property type="entry name" value="P-loop_NTPase"/>
</dbReference>
<sequence length="185" mass="19225">MPGVGKTTMMEQVKRAMVEKKEFEENAVAVVSATFEIKSIQRKLANDLGLSDLAKEDDESVRAGNEEHSRRNSTFTVARTRVELRNASTATCMLILSWPASATAAGTEEGPPLRGGSGLRGWAKGMEDGAVGAVLGAGRQGCGAEGLGEGDGGQGDRGAGRQSCVLGLGDRRVWGGNMGDGVGWG</sequence>
<evidence type="ECO:0000313" key="2">
    <source>
        <dbReference type="EMBL" id="KAK2977672.1"/>
    </source>
</evidence>
<dbReference type="InterPro" id="IPR002182">
    <property type="entry name" value="NB-ARC"/>
</dbReference>
<name>A0AA88UJK6_9ASTE</name>
<comment type="caution">
    <text evidence="2">The sequence shown here is derived from an EMBL/GenBank/DDBJ whole genome shotgun (WGS) entry which is preliminary data.</text>
</comment>
<dbReference type="Proteomes" id="UP001187471">
    <property type="component" value="Unassembled WGS sequence"/>
</dbReference>
<dbReference type="Pfam" id="PF00931">
    <property type="entry name" value="NB-ARC"/>
    <property type="match status" value="1"/>
</dbReference>
<organism evidence="2 3">
    <name type="scientific">Escallonia rubra</name>
    <dbReference type="NCBI Taxonomy" id="112253"/>
    <lineage>
        <taxon>Eukaryota</taxon>
        <taxon>Viridiplantae</taxon>
        <taxon>Streptophyta</taxon>
        <taxon>Embryophyta</taxon>
        <taxon>Tracheophyta</taxon>
        <taxon>Spermatophyta</taxon>
        <taxon>Magnoliopsida</taxon>
        <taxon>eudicotyledons</taxon>
        <taxon>Gunneridae</taxon>
        <taxon>Pentapetalae</taxon>
        <taxon>asterids</taxon>
        <taxon>campanulids</taxon>
        <taxon>Escalloniales</taxon>
        <taxon>Escalloniaceae</taxon>
        <taxon>Escallonia</taxon>
    </lineage>
</organism>
<dbReference type="EMBL" id="JAVXUO010001965">
    <property type="protein sequence ID" value="KAK2977672.1"/>
    <property type="molecule type" value="Genomic_DNA"/>
</dbReference>
<proteinExistence type="predicted"/>
<feature type="domain" description="NB-ARC" evidence="1">
    <location>
        <begin position="1"/>
        <end position="59"/>
    </location>
</feature>